<evidence type="ECO:0000313" key="4">
    <source>
        <dbReference type="Proteomes" id="UP000317722"/>
    </source>
</evidence>
<evidence type="ECO:0000256" key="1">
    <source>
        <dbReference type="ARBA" id="ARBA00006817"/>
    </source>
</evidence>
<reference evidence="3 4" key="1">
    <citation type="journal article" date="2019" name="Environ. Microbiol.">
        <title>Species interactions and distinct microbial communities in high Arctic permafrost affected cryosols are associated with the CH4 and CO2 gas fluxes.</title>
        <authorList>
            <person name="Altshuler I."/>
            <person name="Hamel J."/>
            <person name="Turney S."/>
            <person name="Magnuson E."/>
            <person name="Levesque R."/>
            <person name="Greer C."/>
            <person name="Whyte L.G."/>
        </authorList>
    </citation>
    <scope>NUCLEOTIDE SEQUENCE [LARGE SCALE GENOMIC DNA]</scope>
    <source>
        <strain evidence="3 4">S9.3A</strain>
    </source>
</reference>
<dbReference type="OrthoDB" id="8117292at2"/>
<evidence type="ECO:0000259" key="2">
    <source>
        <dbReference type="Pfam" id="PF08327"/>
    </source>
</evidence>
<feature type="domain" description="Activator of Hsp90 ATPase homologue 1/2-like C-terminal" evidence="2">
    <location>
        <begin position="22"/>
        <end position="136"/>
    </location>
</feature>
<sequence length="163" mass="18102">MLGSLRSEDGKGAVRMQDRYDTHIDDLWSALTDPDRLVRWLGEVTGDLRPGGEFRAHFFGSGWKGTGRVQTCEPPHRLLLVTQDADEPDEHVIEVTLTADGGQTILVLEERGMPLDQLHAYGAGVQVHVEDLAAHLAGQERCDMQQRWAELMPAYKDLATNVG</sequence>
<dbReference type="AlphaFoldDB" id="A0A502CY16"/>
<gene>
    <name evidence="3" type="ORF">EAH86_11175</name>
</gene>
<proteinExistence type="inferred from homology"/>
<evidence type="ECO:0000313" key="3">
    <source>
        <dbReference type="EMBL" id="TPG17420.1"/>
    </source>
</evidence>
<comment type="similarity">
    <text evidence="1">Belongs to the AHA1 family.</text>
</comment>
<dbReference type="Pfam" id="PF08327">
    <property type="entry name" value="AHSA1"/>
    <property type="match status" value="1"/>
</dbReference>
<dbReference type="CDD" id="cd08899">
    <property type="entry name" value="SRPBCC_CalC_Aha1-like_6"/>
    <property type="match status" value="1"/>
</dbReference>
<dbReference type="Proteomes" id="UP000317722">
    <property type="component" value="Unassembled WGS sequence"/>
</dbReference>
<dbReference type="SUPFAM" id="SSF55961">
    <property type="entry name" value="Bet v1-like"/>
    <property type="match status" value="1"/>
</dbReference>
<protein>
    <submittedName>
        <fullName evidence="3">SRPBCC family protein</fullName>
    </submittedName>
</protein>
<keyword evidence="4" id="KW-1185">Reference proteome</keyword>
<dbReference type="EMBL" id="RCZM01000003">
    <property type="protein sequence ID" value="TPG17420.1"/>
    <property type="molecule type" value="Genomic_DNA"/>
</dbReference>
<organism evidence="3 4">
    <name type="scientific">Pedococcus bigeumensis</name>
    <dbReference type="NCBI Taxonomy" id="433644"/>
    <lineage>
        <taxon>Bacteria</taxon>
        <taxon>Bacillati</taxon>
        <taxon>Actinomycetota</taxon>
        <taxon>Actinomycetes</taxon>
        <taxon>Micrococcales</taxon>
        <taxon>Intrasporangiaceae</taxon>
        <taxon>Pedococcus</taxon>
    </lineage>
</organism>
<dbReference type="InterPro" id="IPR023393">
    <property type="entry name" value="START-like_dom_sf"/>
</dbReference>
<name>A0A502CY16_9MICO</name>
<dbReference type="Gene3D" id="3.30.530.20">
    <property type="match status" value="1"/>
</dbReference>
<comment type="caution">
    <text evidence="3">The sequence shown here is derived from an EMBL/GenBank/DDBJ whole genome shotgun (WGS) entry which is preliminary data.</text>
</comment>
<dbReference type="InterPro" id="IPR013538">
    <property type="entry name" value="ASHA1/2-like_C"/>
</dbReference>
<accession>A0A502CY16</accession>